<dbReference type="InterPro" id="IPR037185">
    <property type="entry name" value="EmrE-like"/>
</dbReference>
<dbReference type="AlphaFoldDB" id="A0A4V1AIX9"/>
<dbReference type="SUPFAM" id="SSF103481">
    <property type="entry name" value="Multidrug resistance efflux transporter EmrE"/>
    <property type="match status" value="1"/>
</dbReference>
<reference evidence="9" key="1">
    <citation type="submission" date="2019-03" db="EMBL/GenBank/DDBJ databases">
        <title>Weissella sp. 26KH-42 Genome sequencing.</title>
        <authorList>
            <person name="Heo J."/>
            <person name="Kim S.-J."/>
            <person name="Kim J.-S."/>
            <person name="Hong S.-B."/>
            <person name="Kwon S.-W."/>
        </authorList>
    </citation>
    <scope>NUCLEOTIDE SEQUENCE [LARGE SCALE GENOMIC DNA]</scope>
    <source>
        <strain evidence="9">26KH-42</strain>
    </source>
</reference>
<dbReference type="EMBL" id="CP037940">
    <property type="protein sequence ID" value="QBO37065.1"/>
    <property type="molecule type" value="Genomic_DNA"/>
</dbReference>
<proteinExistence type="inferred from homology"/>
<dbReference type="InterPro" id="IPR045324">
    <property type="entry name" value="Small_multidrug_res"/>
</dbReference>
<dbReference type="GO" id="GO:0005886">
    <property type="term" value="C:plasma membrane"/>
    <property type="evidence" value="ECO:0007669"/>
    <property type="project" value="UniProtKB-SubCell"/>
</dbReference>
<dbReference type="Pfam" id="PF00893">
    <property type="entry name" value="Multi_Drug_Res"/>
    <property type="match status" value="1"/>
</dbReference>
<keyword evidence="5 7" id="KW-0472">Membrane</keyword>
<dbReference type="PANTHER" id="PTHR30561:SF7">
    <property type="entry name" value="GUANIDINIUM EFFLUX SYSTEM SUBUNIT GDNC-RELATED"/>
    <property type="match status" value="1"/>
</dbReference>
<keyword evidence="4 7" id="KW-1133">Transmembrane helix</keyword>
<organism evidence="8 9">
    <name type="scientific">Periweissella cryptocerci</name>
    <dbReference type="NCBI Taxonomy" id="2506420"/>
    <lineage>
        <taxon>Bacteria</taxon>
        <taxon>Bacillati</taxon>
        <taxon>Bacillota</taxon>
        <taxon>Bacilli</taxon>
        <taxon>Lactobacillales</taxon>
        <taxon>Lactobacillaceae</taxon>
        <taxon>Periweissella</taxon>
    </lineage>
</organism>
<keyword evidence="3 6" id="KW-0812">Transmembrane</keyword>
<keyword evidence="9" id="KW-1185">Reference proteome</keyword>
<gene>
    <name evidence="8" type="ORF">EQG49_11675</name>
</gene>
<feature type="transmembrane region" description="Helical" evidence="7">
    <location>
        <begin position="7"/>
        <end position="23"/>
    </location>
</feature>
<evidence type="ECO:0000313" key="8">
    <source>
        <dbReference type="EMBL" id="QBO37065.1"/>
    </source>
</evidence>
<evidence type="ECO:0000256" key="5">
    <source>
        <dbReference type="ARBA" id="ARBA00023136"/>
    </source>
</evidence>
<evidence type="ECO:0000313" key="9">
    <source>
        <dbReference type="Proteomes" id="UP000292886"/>
    </source>
</evidence>
<feature type="transmembrane region" description="Helical" evidence="7">
    <location>
        <begin position="29"/>
        <end position="47"/>
    </location>
</feature>
<comment type="subcellular location">
    <subcellularLocation>
        <location evidence="1 6">Cell membrane</location>
        <topology evidence="1 6">Multi-pass membrane protein</topology>
    </subcellularLocation>
</comment>
<evidence type="ECO:0000256" key="1">
    <source>
        <dbReference type="ARBA" id="ARBA00004651"/>
    </source>
</evidence>
<keyword evidence="2" id="KW-1003">Cell membrane</keyword>
<dbReference type="GO" id="GO:0022857">
    <property type="term" value="F:transmembrane transporter activity"/>
    <property type="evidence" value="ECO:0007669"/>
    <property type="project" value="InterPro"/>
</dbReference>
<evidence type="ECO:0000256" key="6">
    <source>
        <dbReference type="RuleBase" id="RU003942"/>
    </source>
</evidence>
<evidence type="ECO:0000256" key="4">
    <source>
        <dbReference type="ARBA" id="ARBA00022989"/>
    </source>
</evidence>
<dbReference type="InterPro" id="IPR000390">
    <property type="entry name" value="Small_drug/metabolite_transptr"/>
</dbReference>
<dbReference type="KEGG" id="wei:EQG49_11675"/>
<evidence type="ECO:0000256" key="3">
    <source>
        <dbReference type="ARBA" id="ARBA00022692"/>
    </source>
</evidence>
<dbReference type="PANTHER" id="PTHR30561">
    <property type="entry name" value="SMR FAMILY PROTON-DEPENDENT DRUG EFFLUX TRANSPORTER SUGE"/>
    <property type="match status" value="1"/>
</dbReference>
<name>A0A4V1AIX9_9LACO</name>
<accession>A0A4V1AIX9</accession>
<dbReference type="RefSeq" id="WP_133364142.1">
    <property type="nucleotide sequence ID" value="NZ_CP037940.1"/>
</dbReference>
<sequence>MKLNPWVKIIIGVLFEVVWVSGFNHAGNWWQWALTIVALGTSYYFFFRAGQELPVGTSYAVFVGLGTLAAVIVDSVVFKTPISLIQIALIILLLIGVVGLMLGAEVEPEKTAAKQKINAEVN</sequence>
<evidence type="ECO:0000256" key="2">
    <source>
        <dbReference type="ARBA" id="ARBA00022475"/>
    </source>
</evidence>
<dbReference type="Proteomes" id="UP000292886">
    <property type="component" value="Chromosome"/>
</dbReference>
<dbReference type="Gene3D" id="1.10.3730.20">
    <property type="match status" value="1"/>
</dbReference>
<protein>
    <submittedName>
        <fullName evidence="8">QacE family quaternary ammonium compound efflux SMR transporter</fullName>
    </submittedName>
</protein>
<feature type="transmembrane region" description="Helical" evidence="7">
    <location>
        <begin position="59"/>
        <end position="78"/>
    </location>
</feature>
<evidence type="ECO:0000256" key="7">
    <source>
        <dbReference type="SAM" id="Phobius"/>
    </source>
</evidence>
<feature type="transmembrane region" description="Helical" evidence="7">
    <location>
        <begin position="84"/>
        <end position="104"/>
    </location>
</feature>
<comment type="similarity">
    <text evidence="6">Belongs to the drug/metabolite transporter (DMT) superfamily. Small multidrug resistance (SMR) (TC 2.A.7.1) family.</text>
</comment>
<dbReference type="OrthoDB" id="2168659at2"/>